<dbReference type="FunFam" id="2.60.120.290:FF:000005">
    <property type="entry name" value="Procollagen C-endopeptidase enhancer 1"/>
    <property type="match status" value="1"/>
</dbReference>
<feature type="compositionally biased region" description="Polar residues" evidence="11">
    <location>
        <begin position="466"/>
        <end position="475"/>
    </location>
</feature>
<dbReference type="OrthoDB" id="6138650at2759"/>
<feature type="signal peptide" evidence="13">
    <location>
        <begin position="1"/>
        <end position="36"/>
    </location>
</feature>
<evidence type="ECO:0000256" key="3">
    <source>
        <dbReference type="ARBA" id="ARBA00004613"/>
    </source>
</evidence>
<keyword evidence="13" id="KW-0732">Signal</keyword>
<dbReference type="Pfam" id="PF00754">
    <property type="entry name" value="F5_F8_type_C"/>
    <property type="match status" value="1"/>
</dbReference>
<dbReference type="PROSITE" id="PS50022">
    <property type="entry name" value="FA58C_3"/>
    <property type="match status" value="1"/>
</dbReference>
<dbReference type="RefSeq" id="XP_020899395.1">
    <property type="nucleotide sequence ID" value="XM_021043736.2"/>
</dbReference>
<evidence type="ECO:0000256" key="10">
    <source>
        <dbReference type="PROSITE-ProRule" id="PRU00059"/>
    </source>
</evidence>
<evidence type="ECO:0000313" key="17">
    <source>
        <dbReference type="Proteomes" id="UP000887567"/>
    </source>
</evidence>
<dbReference type="InterPro" id="IPR050633">
    <property type="entry name" value="Neuropilin_MCO_CoagFactor"/>
</dbReference>
<dbReference type="Gene3D" id="2.60.120.290">
    <property type="entry name" value="Spermadhesin, CUB domain"/>
    <property type="match status" value="1"/>
</dbReference>
<accession>A0A913X5W1</accession>
<dbReference type="SMART" id="SM00231">
    <property type="entry name" value="FA58C"/>
    <property type="match status" value="1"/>
</dbReference>
<keyword evidence="9" id="KW-1015">Disulfide bond</keyword>
<evidence type="ECO:0000256" key="11">
    <source>
        <dbReference type="SAM" id="MobiDB-lite"/>
    </source>
</evidence>
<dbReference type="CDD" id="cd00057">
    <property type="entry name" value="FA58C"/>
    <property type="match status" value="1"/>
</dbReference>
<keyword evidence="5 12" id="KW-0812">Transmembrane</keyword>
<dbReference type="PANTHER" id="PTHR46806:SF5">
    <property type="entry name" value="F5_8 TYPE C DOMAIN-CONTAINING PROTEIN"/>
    <property type="match status" value="1"/>
</dbReference>
<keyword evidence="7 12" id="KW-1133">Transmembrane helix</keyword>
<comment type="caution">
    <text evidence="10">Lacks conserved residue(s) required for the propagation of feature annotation.</text>
</comment>
<keyword evidence="17" id="KW-1185">Reference proteome</keyword>
<feature type="transmembrane region" description="Helical" evidence="12">
    <location>
        <begin position="499"/>
        <end position="523"/>
    </location>
</feature>
<reference evidence="16" key="1">
    <citation type="submission" date="2022-11" db="UniProtKB">
        <authorList>
            <consortium name="EnsemblMetazoa"/>
        </authorList>
    </citation>
    <scope>IDENTIFICATION</scope>
</reference>
<dbReference type="PROSITE" id="PS01180">
    <property type="entry name" value="CUB"/>
    <property type="match status" value="1"/>
</dbReference>
<dbReference type="PANTHER" id="PTHR46806">
    <property type="entry name" value="F5/8 TYPE C DOMAIN-CONTAINING PROTEIN"/>
    <property type="match status" value="1"/>
</dbReference>
<dbReference type="OMA" id="TQNHEYA"/>
<keyword evidence="6" id="KW-0130">Cell adhesion</keyword>
<evidence type="ECO:0000256" key="5">
    <source>
        <dbReference type="ARBA" id="ARBA00022692"/>
    </source>
</evidence>
<organism evidence="16 17">
    <name type="scientific">Exaiptasia diaphana</name>
    <name type="common">Tropical sea anemone</name>
    <name type="synonym">Aiptasia pulchella</name>
    <dbReference type="NCBI Taxonomy" id="2652724"/>
    <lineage>
        <taxon>Eukaryota</taxon>
        <taxon>Metazoa</taxon>
        <taxon>Cnidaria</taxon>
        <taxon>Anthozoa</taxon>
        <taxon>Hexacorallia</taxon>
        <taxon>Actiniaria</taxon>
        <taxon>Aiptasiidae</taxon>
        <taxon>Exaiptasia</taxon>
    </lineage>
</organism>
<dbReference type="SUPFAM" id="SSF49854">
    <property type="entry name" value="Spermadhesin, CUB domain"/>
    <property type="match status" value="1"/>
</dbReference>
<keyword evidence="4" id="KW-0964">Secreted</keyword>
<dbReference type="KEGG" id="epa:110238092"/>
<proteinExistence type="predicted"/>
<dbReference type="GO" id="GO:0038023">
    <property type="term" value="F:signaling receptor activity"/>
    <property type="evidence" value="ECO:0007669"/>
    <property type="project" value="TreeGrafter"/>
</dbReference>
<evidence type="ECO:0000313" key="16">
    <source>
        <dbReference type="EnsemblMetazoa" id="XP_020899395.1"/>
    </source>
</evidence>
<evidence type="ECO:0000256" key="1">
    <source>
        <dbReference type="ARBA" id="ARBA00004184"/>
    </source>
</evidence>
<comment type="subcellular location">
    <subcellularLocation>
        <location evidence="1">Endomembrane system</location>
        <topology evidence="1">Peripheral membrane protein</topology>
    </subcellularLocation>
    <subcellularLocation>
        <location evidence="2">Membrane</location>
        <topology evidence="2">Single-pass type I membrane protein</topology>
    </subcellularLocation>
    <subcellularLocation>
        <location evidence="3">Secreted</location>
    </subcellularLocation>
</comment>
<dbReference type="InterPro" id="IPR043159">
    <property type="entry name" value="Lectin_gal-bd_sf"/>
</dbReference>
<evidence type="ECO:0000256" key="4">
    <source>
        <dbReference type="ARBA" id="ARBA00022525"/>
    </source>
</evidence>
<dbReference type="InterPro" id="IPR008979">
    <property type="entry name" value="Galactose-bd-like_sf"/>
</dbReference>
<evidence type="ECO:0000256" key="2">
    <source>
        <dbReference type="ARBA" id="ARBA00004479"/>
    </source>
</evidence>
<feature type="chain" id="PRO_5037287681" evidence="13">
    <location>
        <begin position="37"/>
        <end position="658"/>
    </location>
</feature>
<dbReference type="InterPro" id="IPR000421">
    <property type="entry name" value="FA58C"/>
</dbReference>
<evidence type="ECO:0000256" key="8">
    <source>
        <dbReference type="ARBA" id="ARBA00023136"/>
    </source>
</evidence>
<evidence type="ECO:0000259" key="14">
    <source>
        <dbReference type="PROSITE" id="PS01180"/>
    </source>
</evidence>
<evidence type="ECO:0000256" key="7">
    <source>
        <dbReference type="ARBA" id="ARBA00022989"/>
    </source>
</evidence>
<dbReference type="CDD" id="cd00041">
    <property type="entry name" value="CUB"/>
    <property type="match status" value="1"/>
</dbReference>
<dbReference type="InterPro" id="IPR000859">
    <property type="entry name" value="CUB_dom"/>
</dbReference>
<feature type="domain" description="CUB" evidence="14">
    <location>
        <begin position="197"/>
        <end position="313"/>
    </location>
</feature>
<keyword evidence="8 12" id="KW-0472">Membrane</keyword>
<dbReference type="GO" id="GO:0007155">
    <property type="term" value="P:cell adhesion"/>
    <property type="evidence" value="ECO:0007669"/>
    <property type="project" value="UniProtKB-KW"/>
</dbReference>
<dbReference type="EnsemblMetazoa" id="XM_021043736.2">
    <property type="protein sequence ID" value="XP_020899395.1"/>
    <property type="gene ID" value="LOC110238092"/>
</dbReference>
<protein>
    <submittedName>
        <fullName evidence="16">Uncharacterized protein</fullName>
    </submittedName>
</protein>
<evidence type="ECO:0000256" key="12">
    <source>
        <dbReference type="SAM" id="Phobius"/>
    </source>
</evidence>
<dbReference type="GO" id="GO:0005576">
    <property type="term" value="C:extracellular region"/>
    <property type="evidence" value="ECO:0007669"/>
    <property type="project" value="UniProtKB-SubCell"/>
</dbReference>
<evidence type="ECO:0000256" key="13">
    <source>
        <dbReference type="SAM" id="SignalP"/>
    </source>
</evidence>
<name>A0A913X5W1_EXADI</name>
<feature type="compositionally biased region" description="Polar residues" evidence="11">
    <location>
        <begin position="636"/>
        <end position="648"/>
    </location>
</feature>
<sequence length="658" mass="72995">MCYFIMWLNYSINQGKSSAKFLSLVVITALCHCISAASRPECSRPLGMEDKRIKDWQLSSYSSDTGYYANNARLNNNRAWCSDSEKQWTEYLQIRLDRVRHISGIATQGYASRFFGTYWVFRYSIKYSYDGRVWYWYKDNMSAIIKDFVANKDATTVKKVVLRDTFVTKYLRIYPTSFKDDMCMRVELYGCSNDKDCTFMLNKPSGVISSPNYPFPYTMGIDCTWIIKLSDTSKKVTMFFKYFDVNNGTSKGCQGDFVKAINGILDTSPSLGRVCNGVHIPIFKSTENYLRLHFHSDKSNSARKGFQASFYSGDVLTATACSGSTVSLDCSSSSKSINVLHAMYGILPFSSKCGNPVSSKPCIASDTLQKVMTMCEYYKVCKVSTFHSSLSCQAGQLPYMEVYYQCSGNVIKTPAPYSSTTIAPYSTSSPPPATMTNPSTSPTIDTTPYISTIKPTFATTTSHPAVINTGTTANKGSEPPGQNGGDTLASVKENNNTGMVVGIVVGLLALIVIVVVVLVCFLYRRSKKQNEKPTAGVTYTAPRNSLSVAPSRSGRSQTNAYETVNVLYVSADDPTLKEPEHIYDSPEFQEPLPKMTDNPLYHAFDNKDPAYENVDKPKVPSSLHPAIYDKPKTNEKTTAATSISNPNYGKSIEVISEK</sequence>
<dbReference type="Gene3D" id="2.60.120.740">
    <property type="match status" value="1"/>
</dbReference>
<dbReference type="SMART" id="SM00042">
    <property type="entry name" value="CUB"/>
    <property type="match status" value="1"/>
</dbReference>
<feature type="compositionally biased region" description="Low complexity" evidence="11">
    <location>
        <begin position="423"/>
        <end position="443"/>
    </location>
</feature>
<feature type="region of interest" description="Disordered" evidence="11">
    <location>
        <begin position="466"/>
        <end position="488"/>
    </location>
</feature>
<dbReference type="Proteomes" id="UP000887567">
    <property type="component" value="Unplaced"/>
</dbReference>
<dbReference type="AlphaFoldDB" id="A0A913X5W1"/>
<dbReference type="SUPFAM" id="SSF49785">
    <property type="entry name" value="Galactose-binding domain-like"/>
    <property type="match status" value="1"/>
</dbReference>
<dbReference type="CDD" id="cd22823">
    <property type="entry name" value="Gal_Rha_Lectin"/>
    <property type="match status" value="1"/>
</dbReference>
<dbReference type="InterPro" id="IPR035914">
    <property type="entry name" value="Sperma_CUB_dom_sf"/>
</dbReference>
<evidence type="ECO:0000256" key="9">
    <source>
        <dbReference type="ARBA" id="ARBA00023157"/>
    </source>
</evidence>
<feature type="domain" description="F5/8 type C" evidence="15">
    <location>
        <begin position="42"/>
        <end position="191"/>
    </location>
</feature>
<evidence type="ECO:0000256" key="6">
    <source>
        <dbReference type="ARBA" id="ARBA00022889"/>
    </source>
</evidence>
<dbReference type="Pfam" id="PF00431">
    <property type="entry name" value="CUB"/>
    <property type="match status" value="1"/>
</dbReference>
<feature type="region of interest" description="Disordered" evidence="11">
    <location>
        <begin position="612"/>
        <end position="658"/>
    </location>
</feature>
<dbReference type="GeneID" id="110238092"/>
<dbReference type="Gene3D" id="2.60.120.260">
    <property type="entry name" value="Galactose-binding domain-like"/>
    <property type="match status" value="1"/>
</dbReference>
<evidence type="ECO:0000259" key="15">
    <source>
        <dbReference type="PROSITE" id="PS50022"/>
    </source>
</evidence>
<dbReference type="PROSITE" id="PS01286">
    <property type="entry name" value="FA58C_2"/>
    <property type="match status" value="1"/>
</dbReference>
<dbReference type="GO" id="GO:0005886">
    <property type="term" value="C:plasma membrane"/>
    <property type="evidence" value="ECO:0007669"/>
    <property type="project" value="TreeGrafter"/>
</dbReference>
<dbReference type="GO" id="GO:0012505">
    <property type="term" value="C:endomembrane system"/>
    <property type="evidence" value="ECO:0007669"/>
    <property type="project" value="UniProtKB-SubCell"/>
</dbReference>
<feature type="region of interest" description="Disordered" evidence="11">
    <location>
        <begin position="423"/>
        <end position="444"/>
    </location>
</feature>